<organism evidence="1 2">
    <name type="scientific">Thalassomonas actiniarum</name>
    <dbReference type="NCBI Taxonomy" id="485447"/>
    <lineage>
        <taxon>Bacteria</taxon>
        <taxon>Pseudomonadati</taxon>
        <taxon>Pseudomonadota</taxon>
        <taxon>Gammaproteobacteria</taxon>
        <taxon>Alteromonadales</taxon>
        <taxon>Colwelliaceae</taxon>
        <taxon>Thalassomonas</taxon>
    </lineage>
</organism>
<reference evidence="1 2" key="1">
    <citation type="journal article" date="2015" name="Genome Announc.">
        <title>Draft Genome Sequences of Marine Isolates of Thalassomonas viridans and Thalassomonas actiniarum.</title>
        <authorList>
            <person name="Olonade I."/>
            <person name="van Zyl L.J."/>
            <person name="Trindade M."/>
        </authorList>
    </citation>
    <scope>NUCLEOTIDE SEQUENCE [LARGE SCALE GENOMIC DNA]</scope>
    <source>
        <strain evidence="1 2">A5K-106</strain>
    </source>
</reference>
<dbReference type="EMBL" id="CP059735">
    <property type="protein sequence ID" value="WDD96577.1"/>
    <property type="molecule type" value="Genomic_DNA"/>
</dbReference>
<dbReference type="Proteomes" id="UP000032568">
    <property type="component" value="Chromosome"/>
</dbReference>
<dbReference type="AlphaFoldDB" id="A0AAF0BZH9"/>
<keyword evidence="2" id="KW-1185">Reference proteome</keyword>
<accession>A0AAF0BZH9</accession>
<evidence type="ECO:0000313" key="1">
    <source>
        <dbReference type="EMBL" id="WDD96577.1"/>
    </source>
</evidence>
<gene>
    <name evidence="1" type="ORF">SG35_014410</name>
</gene>
<name>A0AAF0BZH9_9GAMM</name>
<sequence length="186" mass="21301">MIKTLRKITPIPTPGQRIVQQSDLKRKNYLTLAGITDEALALVNAILDQADALFARTSLNLSAADKEKLIEINYYIKGLYRQEQTENATCIKQQLKCWYEQRQFLLQAVMTDGQKQRLKIFNRQLRFILDAVHHNHGNQKLNKLFNQLENELNNKQAFSGNNNGKRLTAAVYLPQQSAMLSINLAS</sequence>
<dbReference type="KEGG" id="tact:SG35_014410"/>
<proteinExistence type="predicted"/>
<dbReference type="RefSeq" id="WP_044834526.1">
    <property type="nucleotide sequence ID" value="NZ_CP059735.1"/>
</dbReference>
<protein>
    <submittedName>
        <fullName evidence="1">Uncharacterized protein</fullName>
    </submittedName>
</protein>
<evidence type="ECO:0000313" key="2">
    <source>
        <dbReference type="Proteomes" id="UP000032568"/>
    </source>
</evidence>
<reference evidence="1 2" key="2">
    <citation type="journal article" date="2022" name="Mar. Drugs">
        <title>Bioassay-Guided Fractionation Leads to the Detection of Cholic Acid Generated by the Rare Thalassomonas sp.</title>
        <authorList>
            <person name="Pheiffer F."/>
            <person name="Schneider Y.K."/>
            <person name="Hansen E.H."/>
            <person name="Andersen J.H."/>
            <person name="Isaksson J."/>
            <person name="Busche T."/>
            <person name="R C."/>
            <person name="Kalinowski J."/>
            <person name="Zyl L.V."/>
            <person name="Trindade M."/>
        </authorList>
    </citation>
    <scope>NUCLEOTIDE SEQUENCE [LARGE SCALE GENOMIC DNA]</scope>
    <source>
        <strain evidence="1 2">A5K-106</strain>
    </source>
</reference>